<reference evidence="2" key="1">
    <citation type="journal article" date="2017" name="Appl. Environ. Microbiol.">
        <title>Molecular characterization of an Endozoicomonas-like organism causing infection in king scallop Pecten maximus L.</title>
        <authorList>
            <person name="Cano I."/>
            <person name="van Aerle R."/>
            <person name="Ross S."/>
            <person name="Verner-Jeffreys D.W."/>
            <person name="Paley R.K."/>
            <person name="Rimmer G."/>
            <person name="Ryder D."/>
            <person name="Hooper P."/>
            <person name="Stone D."/>
            <person name="Feist S.W."/>
        </authorList>
    </citation>
    <scope>NUCLEOTIDE SEQUENCE</scope>
</reference>
<keyword evidence="1" id="KW-0812">Transmembrane</keyword>
<protein>
    <recommendedName>
        <fullName evidence="3">DUF1145 domain-containing protein</fullName>
    </recommendedName>
</protein>
<dbReference type="AlphaFoldDB" id="A0A2H9T4U3"/>
<organism evidence="2">
    <name type="scientific">invertebrate metagenome</name>
    <dbReference type="NCBI Taxonomy" id="1711999"/>
    <lineage>
        <taxon>unclassified sequences</taxon>
        <taxon>metagenomes</taxon>
        <taxon>organismal metagenomes</taxon>
    </lineage>
</organism>
<feature type="transmembrane region" description="Helical" evidence="1">
    <location>
        <begin position="7"/>
        <end position="28"/>
    </location>
</feature>
<keyword evidence="1" id="KW-0472">Membrane</keyword>
<dbReference type="PANTHER" id="PTHR38775">
    <property type="entry name" value="INNER MEMBRANE PROTEIN-RELATED"/>
    <property type="match status" value="1"/>
</dbReference>
<accession>A0A2H9T4U3</accession>
<dbReference type="Pfam" id="PF06611">
    <property type="entry name" value="DUF1145"/>
    <property type="match status" value="1"/>
</dbReference>
<proteinExistence type="predicted"/>
<dbReference type="PANTHER" id="PTHR38775:SF1">
    <property type="entry name" value="INNER MEMBRANE PROTEIN"/>
    <property type="match status" value="1"/>
</dbReference>
<sequence length="96" mass="11180">MRIVKVFLGKLLTLLFWIVVVGNLFFPLEGFANSLLYWMIPLVLLIHCGQLIFFKRQLSKLRHHLQWCDGIQILVFGGFHLLSLLKSNRYHLTGGQ</sequence>
<comment type="caution">
    <text evidence="2">The sequence shown here is derived from an EMBL/GenBank/DDBJ whole genome shotgun (WGS) entry which is preliminary data.</text>
</comment>
<feature type="transmembrane region" description="Helical" evidence="1">
    <location>
        <begin position="34"/>
        <end position="54"/>
    </location>
</feature>
<gene>
    <name evidence="2" type="ORF">CI610_02843</name>
</gene>
<evidence type="ECO:0000313" key="2">
    <source>
        <dbReference type="EMBL" id="PJE78227.1"/>
    </source>
</evidence>
<dbReference type="InterPro" id="IPR009525">
    <property type="entry name" value="DUF1145"/>
</dbReference>
<evidence type="ECO:0008006" key="3">
    <source>
        <dbReference type="Google" id="ProtNLM"/>
    </source>
</evidence>
<dbReference type="EMBL" id="NSIT01000226">
    <property type="protein sequence ID" value="PJE78227.1"/>
    <property type="molecule type" value="Genomic_DNA"/>
</dbReference>
<name>A0A2H9T4U3_9ZZZZ</name>
<keyword evidence="1" id="KW-1133">Transmembrane helix</keyword>
<evidence type="ECO:0000256" key="1">
    <source>
        <dbReference type="SAM" id="Phobius"/>
    </source>
</evidence>